<evidence type="ECO:0000313" key="2">
    <source>
        <dbReference type="Proteomes" id="UP000602004"/>
    </source>
</evidence>
<proteinExistence type="predicted"/>
<reference evidence="2" key="1">
    <citation type="journal article" date="2019" name="Int. J. Syst. Evol. Microbiol.">
        <title>The Global Catalogue of Microorganisms (GCM) 10K type strain sequencing project: providing services to taxonomists for standard genome sequencing and annotation.</title>
        <authorList>
            <consortium name="The Broad Institute Genomics Platform"/>
            <consortium name="The Broad Institute Genome Sequencing Center for Infectious Disease"/>
            <person name="Wu L."/>
            <person name="Ma J."/>
        </authorList>
    </citation>
    <scope>NUCLEOTIDE SEQUENCE [LARGE SCALE GENOMIC DNA]</scope>
    <source>
        <strain evidence="2">CGMCC 1.15103</strain>
    </source>
</reference>
<dbReference type="EMBL" id="BMHL01000001">
    <property type="protein sequence ID" value="GGC19933.1"/>
    <property type="molecule type" value="Genomic_DNA"/>
</dbReference>
<dbReference type="RefSeq" id="WP_229758044.1">
    <property type="nucleotide sequence ID" value="NZ_BMHL01000001.1"/>
</dbReference>
<name>A0ABQ1L689_9BURK</name>
<protein>
    <submittedName>
        <fullName evidence="1">Uncharacterized protein</fullName>
    </submittedName>
</protein>
<evidence type="ECO:0000313" key="1">
    <source>
        <dbReference type="EMBL" id="GGC19933.1"/>
    </source>
</evidence>
<sequence length="113" mass="13146">MLASEKKFSSIEIVAEHGAGLRYAVVGKCRACRQHEMSIYQRLLRYSQFRSFAMITQARKTGPAQVTGHTYKAFWYVFEIGRWVESVEEYYGSNGVRNERYTAEPESFKRSTE</sequence>
<gene>
    <name evidence="1" type="ORF">GCM10011400_02860</name>
</gene>
<accession>A0ABQ1L689</accession>
<keyword evidence="2" id="KW-1185">Reference proteome</keyword>
<comment type="caution">
    <text evidence="1">The sequence shown here is derived from an EMBL/GenBank/DDBJ whole genome shotgun (WGS) entry which is preliminary data.</text>
</comment>
<dbReference type="Proteomes" id="UP000602004">
    <property type="component" value="Unassembled WGS sequence"/>
</dbReference>
<organism evidence="1 2">
    <name type="scientific">Paraburkholderia caffeinilytica</name>
    <dbReference type="NCBI Taxonomy" id="1761016"/>
    <lineage>
        <taxon>Bacteria</taxon>
        <taxon>Pseudomonadati</taxon>
        <taxon>Pseudomonadota</taxon>
        <taxon>Betaproteobacteria</taxon>
        <taxon>Burkholderiales</taxon>
        <taxon>Burkholderiaceae</taxon>
        <taxon>Paraburkholderia</taxon>
    </lineage>
</organism>